<dbReference type="Proteomes" id="UP000735302">
    <property type="component" value="Unassembled WGS sequence"/>
</dbReference>
<dbReference type="PANTHER" id="PTHR11610">
    <property type="entry name" value="LIPASE"/>
    <property type="match status" value="1"/>
</dbReference>
<dbReference type="InterPro" id="IPR029058">
    <property type="entry name" value="AB_hydrolase_fold"/>
</dbReference>
<feature type="non-terminal residue" evidence="6">
    <location>
        <position position="1"/>
    </location>
</feature>
<comment type="similarity">
    <text evidence="2 4">Belongs to the AB hydrolase superfamily. Lipase family.</text>
</comment>
<reference evidence="6 7" key="1">
    <citation type="journal article" date="2021" name="Elife">
        <title>Chloroplast acquisition without the gene transfer in kleptoplastic sea slugs, Plakobranchus ocellatus.</title>
        <authorList>
            <person name="Maeda T."/>
            <person name="Takahashi S."/>
            <person name="Yoshida T."/>
            <person name="Shimamura S."/>
            <person name="Takaki Y."/>
            <person name="Nagai Y."/>
            <person name="Toyoda A."/>
            <person name="Suzuki Y."/>
            <person name="Arimoto A."/>
            <person name="Ishii H."/>
            <person name="Satoh N."/>
            <person name="Nishiyama T."/>
            <person name="Hasebe M."/>
            <person name="Maruyama T."/>
            <person name="Minagawa J."/>
            <person name="Obokata J."/>
            <person name="Shigenobu S."/>
        </authorList>
    </citation>
    <scope>NUCLEOTIDE SEQUENCE [LARGE SCALE GENOMIC DNA]</scope>
</reference>
<dbReference type="GO" id="GO:0016042">
    <property type="term" value="P:lipid catabolic process"/>
    <property type="evidence" value="ECO:0007669"/>
    <property type="project" value="TreeGrafter"/>
</dbReference>
<dbReference type="InterPro" id="IPR013818">
    <property type="entry name" value="Lipase"/>
</dbReference>
<protein>
    <submittedName>
        <fullName evidence="6">Pancreatic lipase-related protein 2-like</fullName>
    </submittedName>
</protein>
<feature type="domain" description="Lipase" evidence="5">
    <location>
        <begin position="2"/>
        <end position="82"/>
    </location>
</feature>
<comment type="caution">
    <text evidence="6">The sequence shown here is derived from an EMBL/GenBank/DDBJ whole genome shotgun (WGS) entry which is preliminary data.</text>
</comment>
<organism evidence="6 7">
    <name type="scientific">Plakobranchus ocellatus</name>
    <dbReference type="NCBI Taxonomy" id="259542"/>
    <lineage>
        <taxon>Eukaryota</taxon>
        <taxon>Metazoa</taxon>
        <taxon>Spiralia</taxon>
        <taxon>Lophotrochozoa</taxon>
        <taxon>Mollusca</taxon>
        <taxon>Gastropoda</taxon>
        <taxon>Heterobranchia</taxon>
        <taxon>Euthyneura</taxon>
        <taxon>Panpulmonata</taxon>
        <taxon>Sacoglossa</taxon>
        <taxon>Placobranchoidea</taxon>
        <taxon>Plakobranchidae</taxon>
        <taxon>Plakobranchus</taxon>
    </lineage>
</organism>
<dbReference type="AlphaFoldDB" id="A0AAV4BPT6"/>
<dbReference type="Gene3D" id="3.40.50.1820">
    <property type="entry name" value="alpha/beta hydrolase"/>
    <property type="match status" value="1"/>
</dbReference>
<name>A0AAV4BPT6_9GAST</name>
<keyword evidence="7" id="KW-1185">Reference proteome</keyword>
<evidence type="ECO:0000313" key="7">
    <source>
        <dbReference type="Proteomes" id="UP000735302"/>
    </source>
</evidence>
<dbReference type="SUPFAM" id="SSF53474">
    <property type="entry name" value="alpha/beta-Hydrolases"/>
    <property type="match status" value="1"/>
</dbReference>
<dbReference type="EMBL" id="BLXT01005251">
    <property type="protein sequence ID" value="GFO21123.1"/>
    <property type="molecule type" value="Genomic_DNA"/>
</dbReference>
<evidence type="ECO:0000313" key="6">
    <source>
        <dbReference type="EMBL" id="GFO21123.1"/>
    </source>
</evidence>
<keyword evidence="3" id="KW-0964">Secreted</keyword>
<evidence type="ECO:0000256" key="3">
    <source>
        <dbReference type="ARBA" id="ARBA00022525"/>
    </source>
</evidence>
<comment type="subcellular location">
    <subcellularLocation>
        <location evidence="1">Secreted</location>
    </subcellularLocation>
</comment>
<evidence type="ECO:0000256" key="4">
    <source>
        <dbReference type="RuleBase" id="RU004262"/>
    </source>
</evidence>
<evidence type="ECO:0000256" key="1">
    <source>
        <dbReference type="ARBA" id="ARBA00004613"/>
    </source>
</evidence>
<dbReference type="Pfam" id="PF00151">
    <property type="entry name" value="Lipase"/>
    <property type="match status" value="1"/>
</dbReference>
<accession>A0AAV4BPT6</accession>
<dbReference type="PANTHER" id="PTHR11610:SF178">
    <property type="entry name" value="LIPASE MEMBER H-A-LIKE PROTEIN"/>
    <property type="match status" value="1"/>
</dbReference>
<evidence type="ECO:0000259" key="5">
    <source>
        <dbReference type="Pfam" id="PF00151"/>
    </source>
</evidence>
<dbReference type="GO" id="GO:0005615">
    <property type="term" value="C:extracellular space"/>
    <property type="evidence" value="ECO:0007669"/>
    <property type="project" value="TreeGrafter"/>
</dbReference>
<gene>
    <name evidence="6" type="ORF">PoB_004762800</name>
</gene>
<dbReference type="GO" id="GO:0016298">
    <property type="term" value="F:lipase activity"/>
    <property type="evidence" value="ECO:0007669"/>
    <property type="project" value="InterPro"/>
</dbReference>
<evidence type="ECO:0000256" key="2">
    <source>
        <dbReference type="ARBA" id="ARBA00010701"/>
    </source>
</evidence>
<dbReference type="InterPro" id="IPR000734">
    <property type="entry name" value="TAG_lipase"/>
</dbReference>
<proteinExistence type="inferred from homology"/>
<sequence length="86" mass="9458">AEQSISCSHERSTKLFTASIRHSLSQHGSQCFFRAVPCPSYESFLRGECLNCLPNICPIMGLEAQSSMSRGVHFLNTTSTPDFCGL</sequence>